<accession>A0A401V4V4</accession>
<dbReference type="PIRSF" id="PIRSF026631">
    <property type="entry name" value="UCP026631"/>
    <property type="match status" value="1"/>
</dbReference>
<keyword evidence="5" id="KW-1185">Reference proteome</keyword>
<organism evidence="4 5">
    <name type="scientific">Cellulomonas algicola</name>
    <dbReference type="NCBI Taxonomy" id="2071633"/>
    <lineage>
        <taxon>Bacteria</taxon>
        <taxon>Bacillati</taxon>
        <taxon>Actinomycetota</taxon>
        <taxon>Actinomycetes</taxon>
        <taxon>Micrococcales</taxon>
        <taxon>Cellulomonadaceae</taxon>
        <taxon>Cellulomonas</taxon>
    </lineage>
</organism>
<evidence type="ECO:0000313" key="5">
    <source>
        <dbReference type="Proteomes" id="UP000288246"/>
    </source>
</evidence>
<evidence type="ECO:0000256" key="2">
    <source>
        <dbReference type="SAM" id="Phobius"/>
    </source>
</evidence>
<feature type="transmembrane region" description="Helical" evidence="2">
    <location>
        <begin position="254"/>
        <end position="273"/>
    </location>
</feature>
<name>A0A401V4V4_9CELL</name>
<evidence type="ECO:0000259" key="3">
    <source>
        <dbReference type="Pfam" id="PF03703"/>
    </source>
</evidence>
<feature type="transmembrane region" description="Helical" evidence="2">
    <location>
        <begin position="52"/>
        <end position="72"/>
    </location>
</feature>
<protein>
    <submittedName>
        <fullName evidence="4">Membrane protein</fullName>
    </submittedName>
</protein>
<comment type="caution">
    <text evidence="4">The sequence shown here is derived from an EMBL/GenBank/DDBJ whole genome shotgun (WGS) entry which is preliminary data.</text>
</comment>
<dbReference type="Proteomes" id="UP000288246">
    <property type="component" value="Unassembled WGS sequence"/>
</dbReference>
<keyword evidence="2" id="KW-1133">Transmembrane helix</keyword>
<dbReference type="Pfam" id="PF03703">
    <property type="entry name" value="bPH_2"/>
    <property type="match status" value="2"/>
</dbReference>
<evidence type="ECO:0000313" key="4">
    <source>
        <dbReference type="EMBL" id="GCD21906.1"/>
    </source>
</evidence>
<evidence type="ECO:0000256" key="1">
    <source>
        <dbReference type="SAM" id="MobiDB-lite"/>
    </source>
</evidence>
<feature type="transmembrane region" description="Helical" evidence="2">
    <location>
        <begin position="21"/>
        <end position="40"/>
    </location>
</feature>
<reference evidence="4 5" key="1">
    <citation type="submission" date="2018-11" db="EMBL/GenBank/DDBJ databases">
        <title>Draft genome sequence of Cellulomonas takizawaensis strain TKZ-21.</title>
        <authorList>
            <person name="Yamamura H."/>
            <person name="Hayashi T."/>
            <person name="Hamada M."/>
            <person name="Serisawa Y."/>
            <person name="Matsuyama K."/>
            <person name="Nakagawa Y."/>
            <person name="Otoguro M."/>
            <person name="Yanagida F."/>
            <person name="Hayakawa M."/>
        </authorList>
    </citation>
    <scope>NUCLEOTIDE SEQUENCE [LARGE SCALE GENOMIC DNA]</scope>
    <source>
        <strain evidence="4 5">TKZ-21</strain>
    </source>
</reference>
<feature type="domain" description="YdbS-like PH" evidence="3">
    <location>
        <begin position="405"/>
        <end position="480"/>
    </location>
</feature>
<keyword evidence="2" id="KW-0472">Membrane</keyword>
<gene>
    <name evidence="4" type="ORF">CTKZ_34680</name>
</gene>
<dbReference type="AlphaFoldDB" id="A0A401V4V4"/>
<proteinExistence type="predicted"/>
<dbReference type="InterPro" id="IPR014529">
    <property type="entry name" value="UCP026631"/>
</dbReference>
<feature type="transmembrane region" description="Helical" evidence="2">
    <location>
        <begin position="225"/>
        <end position="248"/>
    </location>
</feature>
<dbReference type="PANTHER" id="PTHR34473">
    <property type="entry name" value="UPF0699 TRANSMEMBRANE PROTEIN YDBS"/>
    <property type="match status" value="1"/>
</dbReference>
<dbReference type="EMBL" id="BHYL01000373">
    <property type="protein sequence ID" value="GCD21906.1"/>
    <property type="molecule type" value="Genomic_DNA"/>
</dbReference>
<keyword evidence="2" id="KW-0812">Transmembrane</keyword>
<sequence length="576" mass="60669">MSGTTAPPAVDWRRMHPVTPALKGWKIVVAVLVVVGYQAADDVRRLLELVDGYRWVVVLGGLAAVAVVGFAYSALAWRMTRFAVTDDAVHLNTGILFRQQRQARLDRLQAVDVVQPLLARLVGLAELKLEVAGGSGSGVSLAFLRESDALALRAELLALAAGLQRPGSTAVAAGVDGAPGALDGDASTGAADPTVDGAVPPAARSSVAFEAAPEHQVYEVPMSRLVLATLRSGATVGLVLAAVVAVAAGVLSRTFATVFFLLPMFFGLVSYVWSRINQGASFRAATSPDGIRLRHGLTESRAQTVPPGRVQAIRISQGMWWRRPDWWRVEMNVAGYSPSGEQQRDTVLHPVATRDEVRTALWLVLHDLGVDDPVGVVDAALTGTDEAHGFAVAPRRARWVDPLGWRRHGVLVTQRALVIRRGRWWRQVDVVPHERTQSLGLQQGPLQRRLGLASFVVHSTPGPVSPDIAHLDAGVAVALLDEQSERARTARASEGPEQWMRKFALPAVVPGQVGAAEPASAGPAAASVLPDGAVVAPDDGASPGGSSLVDGPAVAGEPPTRGPEAGTLRTEPGAGG</sequence>
<dbReference type="InterPro" id="IPR005182">
    <property type="entry name" value="YdbS-like_PH"/>
</dbReference>
<feature type="domain" description="YdbS-like PH" evidence="3">
    <location>
        <begin position="77"/>
        <end position="155"/>
    </location>
</feature>
<feature type="region of interest" description="Disordered" evidence="1">
    <location>
        <begin position="531"/>
        <end position="576"/>
    </location>
</feature>
<dbReference type="PANTHER" id="PTHR34473:SF2">
    <property type="entry name" value="UPF0699 TRANSMEMBRANE PROTEIN YDBT"/>
    <property type="match status" value="1"/>
</dbReference>
<dbReference type="RefSeq" id="WP_235843563.1">
    <property type="nucleotide sequence ID" value="NZ_BHYL01000373.1"/>
</dbReference>